<dbReference type="Pfam" id="PF24686">
    <property type="entry name" value="FLQE3_permease"/>
    <property type="match status" value="1"/>
</dbReference>
<dbReference type="RefSeq" id="WP_058950203.1">
    <property type="nucleotide sequence ID" value="NZ_BBXV01000023.1"/>
</dbReference>
<dbReference type="InterPro" id="IPR056926">
    <property type="entry name" value="FLQE3_permease"/>
</dbReference>
<feature type="transmembrane region" description="Helical" evidence="1">
    <location>
        <begin position="88"/>
        <end position="107"/>
    </location>
</feature>
<feature type="transmembrane region" description="Helical" evidence="1">
    <location>
        <begin position="146"/>
        <end position="165"/>
    </location>
</feature>
<keyword evidence="1" id="KW-0812">Transmembrane</keyword>
<dbReference type="Proteomes" id="UP000052946">
    <property type="component" value="Unassembled WGS sequence"/>
</dbReference>
<sequence length="235" mass="26822">MRFPAAFLYDIKIQFRHGLYAVYTLVSLFYIIALHQIPEQYREIAGIFITFSDPGVLGFFFIGGLVLLERNQNILDNLFITPYKVEEYIFSKALSLTVLSILTSYIIHISVFGMSHYLVLFLVGVFLTSMFFTIFGLGVAVRCHTLNGFFLLSSIYSLIFLLPLLEITGMDHFLFMLLPTKGALLLISSGFHSITTWEAIYSVVMLLIWGVIAFIWARKSFYTMIIRKASEGKTL</sequence>
<reference evidence="3" key="1">
    <citation type="submission" date="2015-07" db="EMBL/GenBank/DDBJ databases">
        <title>Draft Genome Sequence of Oceanobacillus picturae Heshi-B3 that Was Isolated from Fermented Rice Bran with Aging Salted Mackerel, Which Was Named Heshiko as Traditional Fermented Seafood in Japan.</title>
        <authorList>
            <person name="Akuzawa S."/>
            <person name="Nakagawa J."/>
            <person name="Kanekatsu T."/>
            <person name="Kanesaki Y."/>
            <person name="Suzuki T."/>
        </authorList>
    </citation>
    <scope>NUCLEOTIDE SEQUENCE [LARGE SCALE GENOMIC DNA]</scope>
    <source>
        <strain evidence="3">Heshi-B3</strain>
    </source>
</reference>
<proteinExistence type="predicted"/>
<accession>A0A0U9H5S8</accession>
<keyword evidence="1" id="KW-0472">Membrane</keyword>
<name>A0A0U9H5S8_9BACI</name>
<evidence type="ECO:0000256" key="1">
    <source>
        <dbReference type="SAM" id="Phobius"/>
    </source>
</evidence>
<dbReference type="AlphaFoldDB" id="A0A0U9H5S8"/>
<protein>
    <submittedName>
        <fullName evidence="2">ABC-2 type transporter family protein</fullName>
    </submittedName>
</protein>
<dbReference type="OrthoDB" id="8480522at2"/>
<gene>
    <name evidence="2" type="ORF">OPHB3_2010</name>
</gene>
<evidence type="ECO:0000313" key="3">
    <source>
        <dbReference type="Proteomes" id="UP000052946"/>
    </source>
</evidence>
<comment type="caution">
    <text evidence="2">The sequence shown here is derived from an EMBL/GenBank/DDBJ whole genome shotgun (WGS) entry which is preliminary data.</text>
</comment>
<evidence type="ECO:0000313" key="2">
    <source>
        <dbReference type="EMBL" id="GAQ18071.1"/>
    </source>
</evidence>
<dbReference type="EMBL" id="BBXV01000023">
    <property type="protein sequence ID" value="GAQ18071.1"/>
    <property type="molecule type" value="Genomic_DNA"/>
</dbReference>
<feature type="transmembrane region" description="Helical" evidence="1">
    <location>
        <begin position="119"/>
        <end position="140"/>
    </location>
</feature>
<organism evidence="2 3">
    <name type="scientific">Oceanobacillus picturae</name>
    <dbReference type="NCBI Taxonomy" id="171693"/>
    <lineage>
        <taxon>Bacteria</taxon>
        <taxon>Bacillati</taxon>
        <taxon>Bacillota</taxon>
        <taxon>Bacilli</taxon>
        <taxon>Bacillales</taxon>
        <taxon>Bacillaceae</taxon>
        <taxon>Oceanobacillus</taxon>
    </lineage>
</organism>
<feature type="transmembrane region" description="Helical" evidence="1">
    <location>
        <begin position="199"/>
        <end position="217"/>
    </location>
</feature>
<reference evidence="2 3" key="2">
    <citation type="journal article" date="2016" name="Genome Announc.">
        <title>Draft Genome Sequence of Oceanobacillus picturae Heshi-B3, Isolated from Fermented Rice Bran in a Traditional Japanese Seafood Dish.</title>
        <authorList>
            <person name="Akuzawa S."/>
            <person name="Nagaoka J."/>
            <person name="Kanekatsu M."/>
            <person name="Kanesaki Y."/>
            <person name="Suzuki T."/>
        </authorList>
    </citation>
    <scope>NUCLEOTIDE SEQUENCE [LARGE SCALE GENOMIC DNA]</scope>
    <source>
        <strain evidence="2 3">Heshi-B3</strain>
    </source>
</reference>
<feature type="transmembrane region" description="Helical" evidence="1">
    <location>
        <begin position="44"/>
        <end position="68"/>
    </location>
</feature>
<keyword evidence="1" id="KW-1133">Transmembrane helix</keyword>
<feature type="transmembrane region" description="Helical" evidence="1">
    <location>
        <begin position="20"/>
        <end position="37"/>
    </location>
</feature>